<organism evidence="1 2">
    <name type="scientific">Dendrobium chrysotoxum</name>
    <name type="common">Orchid</name>
    <dbReference type="NCBI Taxonomy" id="161865"/>
    <lineage>
        <taxon>Eukaryota</taxon>
        <taxon>Viridiplantae</taxon>
        <taxon>Streptophyta</taxon>
        <taxon>Embryophyta</taxon>
        <taxon>Tracheophyta</taxon>
        <taxon>Spermatophyta</taxon>
        <taxon>Magnoliopsida</taxon>
        <taxon>Liliopsida</taxon>
        <taxon>Asparagales</taxon>
        <taxon>Orchidaceae</taxon>
        <taxon>Epidendroideae</taxon>
        <taxon>Malaxideae</taxon>
        <taxon>Dendrobiinae</taxon>
        <taxon>Dendrobium</taxon>
    </lineage>
</organism>
<evidence type="ECO:0000313" key="2">
    <source>
        <dbReference type="Proteomes" id="UP000775213"/>
    </source>
</evidence>
<comment type="caution">
    <text evidence="1">The sequence shown here is derived from an EMBL/GenBank/DDBJ whole genome shotgun (WGS) entry which is preliminary data.</text>
</comment>
<dbReference type="Proteomes" id="UP000775213">
    <property type="component" value="Unassembled WGS sequence"/>
</dbReference>
<reference evidence="1 2" key="1">
    <citation type="journal article" date="2021" name="Hortic Res">
        <title>Chromosome-scale assembly of the Dendrobium chrysotoxum genome enhances the understanding of orchid evolution.</title>
        <authorList>
            <person name="Zhang Y."/>
            <person name="Zhang G.Q."/>
            <person name="Zhang D."/>
            <person name="Liu X.D."/>
            <person name="Xu X.Y."/>
            <person name="Sun W.H."/>
            <person name="Yu X."/>
            <person name="Zhu X."/>
            <person name="Wang Z.W."/>
            <person name="Zhao X."/>
            <person name="Zhong W.Y."/>
            <person name="Chen H."/>
            <person name="Yin W.L."/>
            <person name="Huang T."/>
            <person name="Niu S.C."/>
            <person name="Liu Z.J."/>
        </authorList>
    </citation>
    <scope>NUCLEOTIDE SEQUENCE [LARGE SCALE GENOMIC DNA]</scope>
    <source>
        <strain evidence="1">Lindl</strain>
    </source>
</reference>
<dbReference type="EMBL" id="JAGFBR010000014">
    <property type="protein sequence ID" value="KAH0455939.1"/>
    <property type="molecule type" value="Genomic_DNA"/>
</dbReference>
<dbReference type="AlphaFoldDB" id="A0AAV7G285"/>
<accession>A0AAV7G285</accession>
<sequence length="85" mass="9537">MGDRKASVRKSMIDAEIRTIDAFSYLTNEVRGIEMGCDDFLLTALRSSRSIVKSSKAFNGETVERLSENIVEVRSKSKVNNDYDA</sequence>
<evidence type="ECO:0000313" key="1">
    <source>
        <dbReference type="EMBL" id="KAH0455939.1"/>
    </source>
</evidence>
<protein>
    <submittedName>
        <fullName evidence="1">Uncharacterized protein</fullName>
    </submittedName>
</protein>
<gene>
    <name evidence="1" type="ORF">IEQ34_015971</name>
</gene>
<keyword evidence="2" id="KW-1185">Reference proteome</keyword>
<name>A0AAV7G285_DENCH</name>
<proteinExistence type="predicted"/>